<reference evidence="3 4" key="1">
    <citation type="submission" date="2014-06" db="EMBL/GenBank/DDBJ databases">
        <title>The genome of the endonuclear symbiont Nucleicultrix amoebiphila.</title>
        <authorList>
            <person name="Schulz F."/>
            <person name="Horn M."/>
        </authorList>
    </citation>
    <scope>NUCLEOTIDE SEQUENCE [LARGE SCALE GENOMIC DNA]</scope>
    <source>
        <strain evidence="3 4">FS5</strain>
    </source>
</reference>
<keyword evidence="1" id="KW-1133">Transmembrane helix</keyword>
<sequence>MLYKWRFAFIGLLFSTSVHAGASPLPGHELSLFWVLPFVGVLLSLALMPILFSSFWHHHYGKIVFLWTLAILMSILIFFGFDILLAEVSATFFHHYFPFITIITTLYIIAGGIHVNVRGPSKPLMNTGFLAIATMTASFIGTTGAAVLFIRPLLNLNKNRHYKRHTLIFYIFLVCNIGGCLTALGDPPLFLGYLNGIPFFWPMTHLFWPFLVITVPLLSVYFLIESWYFRREPLKVLPKPIAVKVEGFLHVGLLFCAISLILLSGSWKSVMSINFFHVLLEANNLARDLGLIFIACLSLYMQKKHPLEGVIFSWGPIVEVAKIFAAIFITASPVIAILHAGGEGELRGIIHMVNNNGIPDPKMYFWLTGFLSAFLDNAPTYLIFFHMAGGKASEFLSSLQSTLVAISAGSVFMGALTYIGNAPNFMVKAIAEANEIRMPSFFGYMAWSLIFLGPLFILLTWLIF</sequence>
<feature type="transmembrane region" description="Helical" evidence="1">
    <location>
        <begin position="321"/>
        <end position="342"/>
    </location>
</feature>
<feature type="transmembrane region" description="Helical" evidence="1">
    <location>
        <begin position="363"/>
        <end position="387"/>
    </location>
</feature>
<feature type="transmembrane region" description="Helical" evidence="1">
    <location>
        <begin position="96"/>
        <end position="117"/>
    </location>
</feature>
<dbReference type="Pfam" id="PF16980">
    <property type="entry name" value="CitMHS_2"/>
    <property type="match status" value="1"/>
</dbReference>
<gene>
    <name evidence="3" type="ORF">GQ61_07520</name>
</gene>
<feature type="transmembrane region" description="Helical" evidence="1">
    <location>
        <begin position="441"/>
        <end position="463"/>
    </location>
</feature>
<dbReference type="OrthoDB" id="9765532at2"/>
<dbReference type="Proteomes" id="UP000237351">
    <property type="component" value="Chromosome"/>
</dbReference>
<feature type="transmembrane region" description="Helical" evidence="1">
    <location>
        <begin position="399"/>
        <end position="420"/>
    </location>
</feature>
<evidence type="ECO:0008006" key="5">
    <source>
        <dbReference type="Google" id="ProtNLM"/>
    </source>
</evidence>
<dbReference type="STRING" id="1414854.GQ61_07520"/>
<dbReference type="KEGG" id="naf:GQ61_07520"/>
<accession>A0A1W6N5K6</accession>
<name>A0A1W6N5K6_9PROT</name>
<organism evidence="3 4">
    <name type="scientific">Candidatus Nucleicultrix amoebiphila FS5</name>
    <dbReference type="NCBI Taxonomy" id="1414854"/>
    <lineage>
        <taxon>Bacteria</taxon>
        <taxon>Pseudomonadati</taxon>
        <taxon>Pseudomonadota</taxon>
        <taxon>Alphaproteobacteria</taxon>
        <taxon>Holosporales</taxon>
        <taxon>Candidatus Nucleicultricaceae</taxon>
        <taxon>Candidatus Nucleicultrix</taxon>
    </lineage>
</organism>
<evidence type="ECO:0000313" key="4">
    <source>
        <dbReference type="Proteomes" id="UP000237351"/>
    </source>
</evidence>
<feature type="transmembrane region" description="Helical" evidence="1">
    <location>
        <begin position="170"/>
        <end position="194"/>
    </location>
</feature>
<evidence type="ECO:0000313" key="3">
    <source>
        <dbReference type="EMBL" id="ARN85155.1"/>
    </source>
</evidence>
<evidence type="ECO:0000256" key="2">
    <source>
        <dbReference type="SAM" id="SignalP"/>
    </source>
</evidence>
<keyword evidence="1" id="KW-0472">Membrane</keyword>
<keyword evidence="4" id="KW-1185">Reference proteome</keyword>
<protein>
    <recommendedName>
        <fullName evidence="5">Sodium:proton antiporter</fullName>
    </recommendedName>
</protein>
<feature type="transmembrane region" description="Helical" evidence="1">
    <location>
        <begin position="206"/>
        <end position="229"/>
    </location>
</feature>
<feature type="signal peptide" evidence="2">
    <location>
        <begin position="1"/>
        <end position="20"/>
    </location>
</feature>
<feature type="transmembrane region" description="Helical" evidence="1">
    <location>
        <begin position="129"/>
        <end position="150"/>
    </location>
</feature>
<dbReference type="AlphaFoldDB" id="A0A1W6N5K6"/>
<proteinExistence type="predicted"/>
<keyword evidence="1" id="KW-0812">Transmembrane</keyword>
<keyword evidence="2" id="KW-0732">Signal</keyword>
<feature type="transmembrane region" description="Helical" evidence="1">
    <location>
        <begin position="241"/>
        <end position="263"/>
    </location>
</feature>
<feature type="chain" id="PRO_5010867264" description="Sodium:proton antiporter" evidence="2">
    <location>
        <begin position="21"/>
        <end position="464"/>
    </location>
</feature>
<dbReference type="InterPro" id="IPR031566">
    <property type="entry name" value="CitMHS_2"/>
</dbReference>
<feature type="transmembrane region" description="Helical" evidence="1">
    <location>
        <begin position="30"/>
        <end position="52"/>
    </location>
</feature>
<feature type="transmembrane region" description="Helical" evidence="1">
    <location>
        <begin position="64"/>
        <end position="84"/>
    </location>
</feature>
<dbReference type="EMBL" id="CP008743">
    <property type="protein sequence ID" value="ARN85155.1"/>
    <property type="molecule type" value="Genomic_DNA"/>
</dbReference>
<evidence type="ECO:0000256" key="1">
    <source>
        <dbReference type="SAM" id="Phobius"/>
    </source>
</evidence>